<keyword evidence="1" id="KW-0862">Zinc</keyword>
<accession>A0A543JG72</accession>
<evidence type="ECO:0000313" key="5">
    <source>
        <dbReference type="Proteomes" id="UP000316628"/>
    </source>
</evidence>
<evidence type="ECO:0000313" key="4">
    <source>
        <dbReference type="EMBL" id="TQM81839.1"/>
    </source>
</evidence>
<name>A0A543JG72_9PSEU</name>
<protein>
    <submittedName>
        <fullName evidence="4">SWIM zinc finger protein</fullName>
    </submittedName>
</protein>
<reference evidence="4 5" key="1">
    <citation type="submission" date="2019-06" db="EMBL/GenBank/DDBJ databases">
        <title>Sequencing the genomes of 1000 actinobacteria strains.</title>
        <authorList>
            <person name="Klenk H.-P."/>
        </authorList>
    </citation>
    <scope>NUCLEOTIDE SEQUENCE [LARGE SCALE GENOMIC DNA]</scope>
    <source>
        <strain evidence="4 5">DSM 45456</strain>
    </source>
</reference>
<feature type="region of interest" description="Disordered" evidence="2">
    <location>
        <begin position="106"/>
        <end position="133"/>
    </location>
</feature>
<feature type="domain" description="SWIM-type" evidence="3">
    <location>
        <begin position="50"/>
        <end position="83"/>
    </location>
</feature>
<keyword evidence="1" id="KW-0479">Metal-binding</keyword>
<evidence type="ECO:0000256" key="1">
    <source>
        <dbReference type="PROSITE-ProRule" id="PRU00325"/>
    </source>
</evidence>
<evidence type="ECO:0000256" key="2">
    <source>
        <dbReference type="SAM" id="MobiDB-lite"/>
    </source>
</evidence>
<dbReference type="PROSITE" id="PS50966">
    <property type="entry name" value="ZF_SWIM"/>
    <property type="match status" value="1"/>
</dbReference>
<dbReference type="GO" id="GO:0008270">
    <property type="term" value="F:zinc ion binding"/>
    <property type="evidence" value="ECO:0007669"/>
    <property type="project" value="UniProtKB-KW"/>
</dbReference>
<evidence type="ECO:0000259" key="3">
    <source>
        <dbReference type="PROSITE" id="PS50966"/>
    </source>
</evidence>
<gene>
    <name evidence="4" type="ORF">FHX81_4223</name>
</gene>
<dbReference type="Pfam" id="PF04434">
    <property type="entry name" value="SWIM"/>
    <property type="match status" value="1"/>
</dbReference>
<dbReference type="AlphaFoldDB" id="A0A543JG72"/>
<keyword evidence="5" id="KW-1185">Reference proteome</keyword>
<dbReference type="InterPro" id="IPR007527">
    <property type="entry name" value="Znf_SWIM"/>
</dbReference>
<dbReference type="Proteomes" id="UP000316628">
    <property type="component" value="Unassembled WGS sequence"/>
</dbReference>
<organism evidence="4 5">
    <name type="scientific">Saccharothrix saharensis</name>
    <dbReference type="NCBI Taxonomy" id="571190"/>
    <lineage>
        <taxon>Bacteria</taxon>
        <taxon>Bacillati</taxon>
        <taxon>Actinomycetota</taxon>
        <taxon>Actinomycetes</taxon>
        <taxon>Pseudonocardiales</taxon>
        <taxon>Pseudonocardiaceae</taxon>
        <taxon>Saccharothrix</taxon>
    </lineage>
</organism>
<comment type="caution">
    <text evidence="4">The sequence shown here is derived from an EMBL/GenBank/DDBJ whole genome shotgun (WGS) entry which is preliminary data.</text>
</comment>
<sequence>MDAQALLEQAPDGRVASSATRLAGSSGWQGTGRSDTALWGLCKGSGKNPYQVCVDLGDRATKCSCPSRKFPCKHALALQLRDVREPLPVAEAPDWVTEWLARRNRAAAPSSASSDESPEAVARRAKAKEKTARAREDAVRAGVAGLTDWLGDVAGAGLAGLPARDAAWWHSIQARMVDAQAKGLASAVDEVRGIVAAGGPRWAHDAADRLGGLHLLARLSSSPGAVDAVVRRRLGFSVAEEEVRAGPGWSDLWAPLLKLESDDGLVRTVRQWAWGRAHGWVVAVRHLGGGGRPAPPLTHGVQVQGVLHPYPGVPPHRVAVGELLVERQPEPIPAPESWRAALAGLEEHLKADPWQRLHPLGCASVRVTEDCRHVVDRTGRGLPVRGDLALDQALALTGGEPFDAWALWNGRELRLGAVATAGGAPEVVG</sequence>
<dbReference type="RefSeq" id="WP_141979746.1">
    <property type="nucleotide sequence ID" value="NZ_VFPP01000001.1"/>
</dbReference>
<dbReference type="EMBL" id="VFPP01000001">
    <property type="protein sequence ID" value="TQM81839.1"/>
    <property type="molecule type" value="Genomic_DNA"/>
</dbReference>
<keyword evidence="1" id="KW-0863">Zinc-finger</keyword>
<dbReference type="OrthoDB" id="9816340at2"/>
<feature type="compositionally biased region" description="Low complexity" evidence="2">
    <location>
        <begin position="106"/>
        <end position="115"/>
    </location>
</feature>
<proteinExistence type="predicted"/>